<dbReference type="STRING" id="665467.SAMN02982931_02131"/>
<dbReference type="GO" id="GO:0005737">
    <property type="term" value="C:cytoplasm"/>
    <property type="evidence" value="ECO:0007669"/>
    <property type="project" value="TreeGrafter"/>
</dbReference>
<evidence type="ECO:0000259" key="7">
    <source>
        <dbReference type="PROSITE" id="PS51352"/>
    </source>
</evidence>
<evidence type="ECO:0000256" key="3">
    <source>
        <dbReference type="ARBA" id="ARBA00023002"/>
    </source>
</evidence>
<feature type="active site" description="Cysteine sulfenic acid (-SOH) intermediate" evidence="5">
    <location>
        <position position="49"/>
    </location>
</feature>
<dbReference type="PANTHER" id="PTHR10430">
    <property type="entry name" value="PEROXIREDOXIN"/>
    <property type="match status" value="1"/>
</dbReference>
<dbReference type="Pfam" id="PF08534">
    <property type="entry name" value="Redoxin"/>
    <property type="match status" value="1"/>
</dbReference>
<dbReference type="RefSeq" id="WP_090876419.1">
    <property type="nucleotide sequence ID" value="NZ_FMXQ01000004.1"/>
</dbReference>
<dbReference type="PANTHER" id="PTHR10430:SF16">
    <property type="entry name" value="PEROXIREDOXIN-5, MITOCHONDRIAL"/>
    <property type="match status" value="1"/>
</dbReference>
<proteinExistence type="inferred from homology"/>
<reference evidence="8 9" key="1">
    <citation type="submission" date="2016-10" db="EMBL/GenBank/DDBJ databases">
        <authorList>
            <person name="de Groot N.N."/>
        </authorList>
    </citation>
    <scope>NUCLEOTIDE SEQUENCE [LARGE SCALE GENOMIC DNA]</scope>
    <source>
        <strain evidence="8 9">ATCC 35022</strain>
    </source>
</reference>
<dbReference type="SUPFAM" id="SSF52833">
    <property type="entry name" value="Thioredoxin-like"/>
    <property type="match status" value="1"/>
</dbReference>
<dbReference type="FunFam" id="3.40.30.10:FF:000020">
    <property type="entry name" value="Peroxiredoxin"/>
    <property type="match status" value="1"/>
</dbReference>
<dbReference type="GO" id="GO:0008379">
    <property type="term" value="F:thioredoxin peroxidase activity"/>
    <property type="evidence" value="ECO:0007669"/>
    <property type="project" value="InterPro"/>
</dbReference>
<dbReference type="Proteomes" id="UP000199071">
    <property type="component" value="Unassembled WGS sequence"/>
</dbReference>
<evidence type="ECO:0000256" key="5">
    <source>
        <dbReference type="PIRSR" id="PIRSR637944-1"/>
    </source>
</evidence>
<dbReference type="InterPro" id="IPR013740">
    <property type="entry name" value="Redoxin"/>
</dbReference>
<comment type="function">
    <text evidence="6">Thiol-specific peroxidase that catalyzes the reduction of hydrogen peroxide and organic hydroperoxides to water and alcohols, respectively. Plays a role in cell protection against oxidative stress by detoxifying peroxides.</text>
</comment>
<sequence length="163" mass="17130">MIKVGDRLPDGEFRVKNADGTTTDLTTAEYFGGRKVVLVGVPGAFTSTCHNAHIPQFVANAGALQAKGVDRIGVMATNDHHVMKAWSQSLDADGKVDFLADGLGDFTRAIGLEVDMVPGRLGKRCKRFAAVIDDGVVKVLNFEPDGAKGISATGAAAMIEALD</sequence>
<keyword evidence="4 6" id="KW-0676">Redox-active center</keyword>
<dbReference type="PROSITE" id="PS51352">
    <property type="entry name" value="THIOREDOXIN_2"/>
    <property type="match status" value="1"/>
</dbReference>
<organism evidence="8 9">
    <name type="scientific">Bauldia litoralis</name>
    <dbReference type="NCBI Taxonomy" id="665467"/>
    <lineage>
        <taxon>Bacteria</taxon>
        <taxon>Pseudomonadati</taxon>
        <taxon>Pseudomonadota</taxon>
        <taxon>Alphaproteobacteria</taxon>
        <taxon>Hyphomicrobiales</taxon>
        <taxon>Kaistiaceae</taxon>
        <taxon>Bauldia</taxon>
    </lineage>
</organism>
<accession>A0A1G6C6Q4</accession>
<dbReference type="CDD" id="cd03013">
    <property type="entry name" value="PRX5_like"/>
    <property type="match status" value="1"/>
</dbReference>
<comment type="similarity">
    <text evidence="6">Belongs to the peroxiredoxin family. Prx5 subfamily.</text>
</comment>
<dbReference type="GO" id="GO:0042744">
    <property type="term" value="P:hydrogen peroxide catabolic process"/>
    <property type="evidence" value="ECO:0007669"/>
    <property type="project" value="TreeGrafter"/>
</dbReference>
<evidence type="ECO:0000256" key="4">
    <source>
        <dbReference type="ARBA" id="ARBA00023284"/>
    </source>
</evidence>
<keyword evidence="1 6" id="KW-0575">Peroxidase</keyword>
<dbReference type="GO" id="GO:0045454">
    <property type="term" value="P:cell redox homeostasis"/>
    <property type="evidence" value="ECO:0007669"/>
    <property type="project" value="TreeGrafter"/>
</dbReference>
<evidence type="ECO:0000256" key="2">
    <source>
        <dbReference type="ARBA" id="ARBA00022862"/>
    </source>
</evidence>
<dbReference type="GO" id="GO:0034599">
    <property type="term" value="P:cellular response to oxidative stress"/>
    <property type="evidence" value="ECO:0007669"/>
    <property type="project" value="InterPro"/>
</dbReference>
<keyword evidence="3 6" id="KW-0560">Oxidoreductase</keyword>
<gene>
    <name evidence="8" type="ORF">SAMN02982931_02131</name>
</gene>
<comment type="catalytic activity">
    <reaction evidence="6">
        <text>a hydroperoxide + 2 glutathione = an alcohol + glutathione disulfide + H2O</text>
        <dbReference type="Rhea" id="RHEA:62632"/>
        <dbReference type="ChEBI" id="CHEBI:15377"/>
        <dbReference type="ChEBI" id="CHEBI:30879"/>
        <dbReference type="ChEBI" id="CHEBI:35924"/>
        <dbReference type="ChEBI" id="CHEBI:57925"/>
        <dbReference type="ChEBI" id="CHEBI:58297"/>
        <dbReference type="EC" id="1.11.1.27"/>
    </reaction>
</comment>
<dbReference type="EC" id="1.11.1.27" evidence="6"/>
<dbReference type="InterPro" id="IPR037944">
    <property type="entry name" value="PRX5-like"/>
</dbReference>
<evidence type="ECO:0000256" key="1">
    <source>
        <dbReference type="ARBA" id="ARBA00022559"/>
    </source>
</evidence>
<dbReference type="EMBL" id="FMXQ01000004">
    <property type="protein sequence ID" value="SDB28583.1"/>
    <property type="molecule type" value="Genomic_DNA"/>
</dbReference>
<protein>
    <recommendedName>
        <fullName evidence="6">Glutathione-dependent peroxiredoxin</fullName>
        <ecNumber evidence="6">1.11.1.27</ecNumber>
    </recommendedName>
</protein>
<keyword evidence="2 6" id="KW-0049">Antioxidant</keyword>
<dbReference type="Gene3D" id="3.40.30.10">
    <property type="entry name" value="Glutaredoxin"/>
    <property type="match status" value="1"/>
</dbReference>
<evidence type="ECO:0000313" key="9">
    <source>
        <dbReference type="Proteomes" id="UP000199071"/>
    </source>
</evidence>
<evidence type="ECO:0000313" key="8">
    <source>
        <dbReference type="EMBL" id="SDB28583.1"/>
    </source>
</evidence>
<name>A0A1G6C6Q4_9HYPH</name>
<dbReference type="OrthoDB" id="9800621at2"/>
<feature type="domain" description="Thioredoxin" evidence="7">
    <location>
        <begin position="2"/>
        <end position="163"/>
    </location>
</feature>
<dbReference type="AlphaFoldDB" id="A0A1G6C6Q4"/>
<dbReference type="InterPro" id="IPR036249">
    <property type="entry name" value="Thioredoxin-like_sf"/>
</dbReference>
<evidence type="ECO:0000256" key="6">
    <source>
        <dbReference type="RuleBase" id="RU366011"/>
    </source>
</evidence>
<dbReference type="InterPro" id="IPR013766">
    <property type="entry name" value="Thioredoxin_domain"/>
</dbReference>
<keyword evidence="9" id="KW-1185">Reference proteome</keyword>